<comment type="caution">
    <text evidence="2">The sequence shown here is derived from an EMBL/GenBank/DDBJ whole genome shotgun (WGS) entry which is preliminary data.</text>
</comment>
<organism evidence="2 3">
    <name type="scientific">Sphingomonas edaphi</name>
    <dbReference type="NCBI Taxonomy" id="2315689"/>
    <lineage>
        <taxon>Bacteria</taxon>
        <taxon>Pseudomonadati</taxon>
        <taxon>Pseudomonadota</taxon>
        <taxon>Alphaproteobacteria</taxon>
        <taxon>Sphingomonadales</taxon>
        <taxon>Sphingomonadaceae</taxon>
        <taxon>Sphingomonas</taxon>
    </lineage>
</organism>
<reference evidence="2 3" key="1">
    <citation type="submission" date="2018-09" db="EMBL/GenBank/DDBJ databases">
        <title>Sphingomonas sp. DAC4.</title>
        <authorList>
            <person name="Seo T."/>
        </authorList>
    </citation>
    <scope>NUCLEOTIDE SEQUENCE [LARGE SCALE GENOMIC DNA]</scope>
    <source>
        <strain evidence="2 3">DAC4</strain>
    </source>
</reference>
<keyword evidence="3" id="KW-1185">Reference proteome</keyword>
<keyword evidence="1" id="KW-0472">Membrane</keyword>
<keyword evidence="1" id="KW-1133">Transmembrane helix</keyword>
<proteinExistence type="predicted"/>
<sequence>MILLLLVLALISLQVFMASKSAAVIEIKKPSLNYKQCFDAFFTHGRIFARISIVSIFILLHIAANILLDGGALKYAQFASFLGALMAVAAIHLHYESKILGD</sequence>
<dbReference type="EMBL" id="QXTF01000003">
    <property type="protein sequence ID" value="RIX27392.1"/>
    <property type="molecule type" value="Genomic_DNA"/>
</dbReference>
<keyword evidence="1" id="KW-0812">Transmembrane</keyword>
<evidence type="ECO:0000313" key="3">
    <source>
        <dbReference type="Proteomes" id="UP000285023"/>
    </source>
</evidence>
<name>A0A418PZ96_9SPHN</name>
<protein>
    <submittedName>
        <fullName evidence="2">Uncharacterized protein</fullName>
    </submittedName>
</protein>
<feature type="transmembrane region" description="Helical" evidence="1">
    <location>
        <begin position="47"/>
        <end position="68"/>
    </location>
</feature>
<dbReference type="Proteomes" id="UP000285023">
    <property type="component" value="Unassembled WGS sequence"/>
</dbReference>
<dbReference type="AlphaFoldDB" id="A0A418PZ96"/>
<evidence type="ECO:0000313" key="2">
    <source>
        <dbReference type="EMBL" id="RIX27392.1"/>
    </source>
</evidence>
<accession>A0A418PZ96</accession>
<feature type="transmembrane region" description="Helical" evidence="1">
    <location>
        <begin position="75"/>
        <end position="95"/>
    </location>
</feature>
<gene>
    <name evidence="2" type="ORF">D3M59_10140</name>
</gene>
<evidence type="ECO:0000256" key="1">
    <source>
        <dbReference type="SAM" id="Phobius"/>
    </source>
</evidence>